<proteinExistence type="inferred from homology"/>
<comment type="catalytic activity">
    <reaction evidence="11">
        <text>L-alpha-aminoacyl-L-histidine(out) = L-alpha-aminoacyl-L-histidine(in)</text>
        <dbReference type="Rhea" id="RHEA:79375"/>
        <dbReference type="ChEBI" id="CHEBI:229967"/>
    </reaction>
</comment>
<evidence type="ECO:0000256" key="24">
    <source>
        <dbReference type="ARBA" id="ARBA00046376"/>
    </source>
</evidence>
<dbReference type="GO" id="GO:0022857">
    <property type="term" value="F:transmembrane transporter activity"/>
    <property type="evidence" value="ECO:0007669"/>
    <property type="project" value="InterPro"/>
</dbReference>
<feature type="transmembrane region" description="Helical" evidence="26">
    <location>
        <begin position="423"/>
        <end position="445"/>
    </location>
</feature>
<keyword evidence="28" id="KW-1185">Reference proteome</keyword>
<evidence type="ECO:0000256" key="12">
    <source>
        <dbReference type="ARBA" id="ARBA00044891"/>
    </source>
</evidence>
<keyword evidence="7" id="KW-0458">Lysosome</keyword>
<dbReference type="EMBL" id="LDAU01000023">
    <property type="protein sequence ID" value="KRX10717.1"/>
    <property type="molecule type" value="Genomic_DNA"/>
</dbReference>
<evidence type="ECO:0000256" key="7">
    <source>
        <dbReference type="ARBA" id="ARBA00023228"/>
    </source>
</evidence>
<evidence type="ECO:0000256" key="4">
    <source>
        <dbReference type="ARBA" id="ARBA00022692"/>
    </source>
</evidence>
<evidence type="ECO:0000256" key="20">
    <source>
        <dbReference type="ARBA" id="ARBA00044924"/>
    </source>
</evidence>
<evidence type="ECO:0000256" key="10">
    <source>
        <dbReference type="ARBA" id="ARBA00044881"/>
    </source>
</evidence>
<comment type="subcellular location">
    <subcellularLocation>
        <location evidence="1">Lysosome membrane</location>
        <topology evidence="1">Multi-pass membrane protein</topology>
    </subcellularLocation>
</comment>
<comment type="catalytic activity">
    <reaction evidence="15">
        <text>L-arginyl-L-alpha-amino acid(out) = L-arginyl-L-alpha-amino acid(in)</text>
        <dbReference type="Rhea" id="RHEA:79371"/>
        <dbReference type="ChEBI" id="CHEBI:84315"/>
    </reaction>
</comment>
<comment type="catalytic activity">
    <reaction evidence="17">
        <text>L-arginyl-glycine(out) = L-arginyl-glycine(in)</text>
        <dbReference type="Rhea" id="RHEA:79391"/>
        <dbReference type="ChEBI" id="CHEBI:229955"/>
    </reaction>
</comment>
<dbReference type="InterPro" id="IPR011701">
    <property type="entry name" value="MFS"/>
</dbReference>
<dbReference type="OrthoDB" id="326983at2759"/>
<dbReference type="Proteomes" id="UP000054937">
    <property type="component" value="Unassembled WGS sequence"/>
</dbReference>
<dbReference type="SUPFAM" id="SSF103473">
    <property type="entry name" value="MFS general substrate transporter"/>
    <property type="match status" value="1"/>
</dbReference>
<comment type="caution">
    <text evidence="27">The sequence shown here is derived from an EMBL/GenBank/DDBJ whole genome shotgun (WGS) entry which is preliminary data.</text>
</comment>
<comment type="catalytic activity">
    <reaction evidence="12">
        <text>L-lysyl-L-alpha-amino acid(out) = L-lysyl-L-alpha-amino acid(in)</text>
        <dbReference type="Rhea" id="RHEA:79387"/>
        <dbReference type="ChEBI" id="CHEBI:229965"/>
    </reaction>
</comment>
<reference evidence="27 28" key="1">
    <citation type="journal article" date="2015" name="Sci. Rep.">
        <title>Genome of the facultative scuticociliatosis pathogen Pseudocohnilembus persalinus provides insight into its virulence through horizontal gene transfer.</title>
        <authorList>
            <person name="Xiong J."/>
            <person name="Wang G."/>
            <person name="Cheng J."/>
            <person name="Tian M."/>
            <person name="Pan X."/>
            <person name="Warren A."/>
            <person name="Jiang C."/>
            <person name="Yuan D."/>
            <person name="Miao W."/>
        </authorList>
    </citation>
    <scope>NUCLEOTIDE SEQUENCE [LARGE SCALE GENOMIC DNA]</scope>
    <source>
        <strain evidence="27">36N120E</strain>
    </source>
</reference>
<evidence type="ECO:0000256" key="2">
    <source>
        <dbReference type="ARBA" id="ARBA00008335"/>
    </source>
</evidence>
<evidence type="ECO:0000256" key="15">
    <source>
        <dbReference type="ARBA" id="ARBA00044899"/>
    </source>
</evidence>
<name>A0A0V0R892_PSEPJ</name>
<dbReference type="GO" id="GO:0005765">
    <property type="term" value="C:lysosomal membrane"/>
    <property type="evidence" value="ECO:0007669"/>
    <property type="project" value="UniProtKB-SubCell"/>
</dbReference>
<feature type="transmembrane region" description="Helical" evidence="26">
    <location>
        <begin position="302"/>
        <end position="323"/>
    </location>
</feature>
<feature type="transmembrane region" description="Helical" evidence="26">
    <location>
        <begin position="76"/>
        <end position="95"/>
    </location>
</feature>
<keyword evidence="5 26" id="KW-1133">Transmembrane helix</keyword>
<organism evidence="27 28">
    <name type="scientific">Pseudocohnilembus persalinus</name>
    <name type="common">Ciliate</name>
    <dbReference type="NCBI Taxonomy" id="266149"/>
    <lineage>
        <taxon>Eukaryota</taxon>
        <taxon>Sar</taxon>
        <taxon>Alveolata</taxon>
        <taxon>Ciliophora</taxon>
        <taxon>Intramacronucleata</taxon>
        <taxon>Oligohymenophorea</taxon>
        <taxon>Scuticociliatia</taxon>
        <taxon>Philasterida</taxon>
        <taxon>Pseudocohnilembidae</taxon>
        <taxon>Pseudocohnilembus</taxon>
    </lineage>
</organism>
<evidence type="ECO:0000256" key="6">
    <source>
        <dbReference type="ARBA" id="ARBA00023136"/>
    </source>
</evidence>
<evidence type="ECO:0000256" key="25">
    <source>
        <dbReference type="SAM" id="MobiDB-lite"/>
    </source>
</evidence>
<comment type="subunit">
    <text evidence="24">Homodimer. Interacts with lysosomal protein GLMP (via lumenal domain); the interaction starts while both proteins are still in the endoplasmic reticulum and is required for stabilization of MFSD1 in lysosomes but has no direct effect on its targeting to lysosomes or transporter activity.</text>
</comment>
<dbReference type="PANTHER" id="PTHR23512">
    <property type="entry name" value="MAJOR FACILITATOR SUPERFAMILY DOMAIN-CONTAINING PROTEIN 1"/>
    <property type="match status" value="1"/>
</dbReference>
<evidence type="ECO:0000256" key="18">
    <source>
        <dbReference type="ARBA" id="ARBA00044912"/>
    </source>
</evidence>
<comment type="catalytic activity">
    <reaction evidence="18">
        <text>L-histidyl-L-alpha-amino acid(out) = L-histidyl-L-alpha-amino acid(in)</text>
        <dbReference type="Rhea" id="RHEA:79379"/>
        <dbReference type="ChEBI" id="CHEBI:229964"/>
    </reaction>
</comment>
<evidence type="ECO:0000256" key="1">
    <source>
        <dbReference type="ARBA" id="ARBA00004155"/>
    </source>
</evidence>
<comment type="similarity">
    <text evidence="2">Belongs to the major facilitator superfamily.</text>
</comment>
<dbReference type="OMA" id="HEEGTHI"/>
<evidence type="ECO:0000256" key="3">
    <source>
        <dbReference type="ARBA" id="ARBA00022448"/>
    </source>
</evidence>
<comment type="catalytic activity">
    <reaction evidence="14">
        <text>L-aspartyl-L-lysine(out) = L-aspartyl-L-lysine(in)</text>
        <dbReference type="Rhea" id="RHEA:79411"/>
        <dbReference type="ChEBI" id="CHEBI:229953"/>
    </reaction>
</comment>
<keyword evidence="4 26" id="KW-0812">Transmembrane</keyword>
<dbReference type="PANTHER" id="PTHR23512:SF3">
    <property type="entry name" value="MAJOR FACILITATOR SUPERFAMILY DOMAIN-CONTAINING PROTEIN 1"/>
    <property type="match status" value="1"/>
</dbReference>
<dbReference type="InterPro" id="IPR052187">
    <property type="entry name" value="MFSD1"/>
</dbReference>
<feature type="transmembrane region" description="Helical" evidence="26">
    <location>
        <begin position="202"/>
        <end position="220"/>
    </location>
</feature>
<feature type="transmembrane region" description="Helical" evidence="26">
    <location>
        <begin position="264"/>
        <end position="282"/>
    </location>
</feature>
<evidence type="ECO:0000256" key="17">
    <source>
        <dbReference type="ARBA" id="ARBA00044903"/>
    </source>
</evidence>
<keyword evidence="3" id="KW-0813">Transport</keyword>
<feature type="transmembrane region" description="Helical" evidence="26">
    <location>
        <begin position="332"/>
        <end position="351"/>
    </location>
</feature>
<protein>
    <recommendedName>
        <fullName evidence="21">Lysosomal dipeptide transporter MFSD1</fullName>
    </recommendedName>
    <alternativeName>
        <fullName evidence="22">Major facilitator superfamily domain-containing protein 1</fullName>
    </alternativeName>
</protein>
<dbReference type="Pfam" id="PF07690">
    <property type="entry name" value="MFS_1"/>
    <property type="match status" value="1"/>
</dbReference>
<comment type="function">
    <text evidence="23">Lysosomal dipeptide uniporter that selectively exports lysine, arginine or histidine-containing dipeptides with a net positive charge from the lysosome lumen into the cytosol. Could play a role in a specific type of protein O-glycosylation indirectly regulating macrophages migration and tissue invasion. Also essential for liver homeostasis.</text>
</comment>
<keyword evidence="6 26" id="KW-0472">Membrane</keyword>
<evidence type="ECO:0000256" key="22">
    <source>
        <dbReference type="ARBA" id="ARBA00045018"/>
    </source>
</evidence>
<feature type="transmembrane region" description="Helical" evidence="26">
    <location>
        <begin position="36"/>
        <end position="56"/>
    </location>
</feature>
<sequence length="511" mass="58719">MELEEHKEDIHKDIINEKWYENYIQNLNDIYKYKKWMLLFMGCTAGIMAQVAFVFPTYFQVQLEKLFQINEVQFNFLYSVQNIPNIIVPFLIGILTSKYGVGQCQTVLIFIVLIGHILQYTAVKLVSYKLILFARLFIGIGFANYQQVNLIMLTQWFIGKNLGLATSLQMISGKIGVSLAGIVFSQYQELDKSPSEIVEPPLLYILIGGIGSFILCLYVIKTDYVRYIREKRRKLLQKQQNQNQGQFISLVTQSYDKVQSLPGLYWQIIVLGSLINSIYYGFVNNIQVFLKICYNIEGQITGLAYVVAQMVASCVSPISALICDGTGNFRNVWWVSAILVFLPIFFISSQYQFQQEYLTAMAVPMLFGMFFGIVNPMRQPSIRYAVHEDQYTVATGLALSYINLVLTGFPVFYGYILQKGVVALSWFFVIVGLIFFSGSVFLNFYDMSKGNKLIGRTRTKRQQQQQHSQNHTATSQNGNNNAHVHQILHLNKYQFSHDEGKHKYVRQEDEI</sequence>
<feature type="region of interest" description="Disordered" evidence="25">
    <location>
        <begin position="456"/>
        <end position="479"/>
    </location>
</feature>
<evidence type="ECO:0000256" key="11">
    <source>
        <dbReference type="ARBA" id="ARBA00044884"/>
    </source>
</evidence>
<dbReference type="AlphaFoldDB" id="A0A0V0R892"/>
<gene>
    <name evidence="27" type="ORF">PPERSA_03775</name>
</gene>
<dbReference type="InterPro" id="IPR036259">
    <property type="entry name" value="MFS_trans_sf"/>
</dbReference>
<comment type="catalytic activity">
    <reaction evidence="16">
        <text>L-lysyl-L-lysine(out) = L-lysyl-L-lysine(in)</text>
        <dbReference type="Rhea" id="RHEA:79403"/>
        <dbReference type="ChEBI" id="CHEBI:229956"/>
    </reaction>
</comment>
<comment type="catalytic activity">
    <reaction evidence="19">
        <text>L-alanyl-L-lysine(out) = L-alanyl-L-lysine(in)</text>
        <dbReference type="Rhea" id="RHEA:79415"/>
        <dbReference type="ChEBI" id="CHEBI:192470"/>
    </reaction>
</comment>
<evidence type="ECO:0000256" key="13">
    <source>
        <dbReference type="ARBA" id="ARBA00044893"/>
    </source>
</evidence>
<accession>A0A0V0R892</accession>
<comment type="catalytic activity">
    <reaction evidence="10">
        <text>L-alpha-aminoacyl-L-arginine(out) = L-alpha-aminoacyl-L-arginine(in)</text>
        <dbReference type="Rhea" id="RHEA:79367"/>
        <dbReference type="ChEBI" id="CHEBI:229968"/>
    </reaction>
</comment>
<evidence type="ECO:0000256" key="16">
    <source>
        <dbReference type="ARBA" id="ARBA00044900"/>
    </source>
</evidence>
<comment type="catalytic activity">
    <reaction evidence="13">
        <text>L-alpha-aminoacyl-L-lysine(out) = L-alpha-aminoacyl-L-lysine(in)</text>
        <dbReference type="Rhea" id="RHEA:79383"/>
        <dbReference type="ChEBI" id="CHEBI:229966"/>
    </reaction>
</comment>
<feature type="transmembrane region" description="Helical" evidence="26">
    <location>
        <begin position="357"/>
        <end position="375"/>
    </location>
</feature>
<comment type="catalytic activity">
    <reaction evidence="8">
        <text>L-lysyl-L-alanine(out) = L-lysyl-L-alanine(in)</text>
        <dbReference type="Rhea" id="RHEA:79399"/>
        <dbReference type="ChEBI" id="CHEBI:229954"/>
    </reaction>
</comment>
<evidence type="ECO:0000256" key="8">
    <source>
        <dbReference type="ARBA" id="ARBA00044876"/>
    </source>
</evidence>
<evidence type="ECO:0000256" key="26">
    <source>
        <dbReference type="SAM" id="Phobius"/>
    </source>
</evidence>
<evidence type="ECO:0000256" key="5">
    <source>
        <dbReference type="ARBA" id="ARBA00022989"/>
    </source>
</evidence>
<evidence type="ECO:0000256" key="14">
    <source>
        <dbReference type="ARBA" id="ARBA00044898"/>
    </source>
</evidence>
<feature type="transmembrane region" description="Helical" evidence="26">
    <location>
        <begin position="396"/>
        <end position="417"/>
    </location>
</feature>
<evidence type="ECO:0000256" key="9">
    <source>
        <dbReference type="ARBA" id="ARBA00044878"/>
    </source>
</evidence>
<comment type="catalytic activity">
    <reaction evidence="20">
        <text>L-lysyl-glycine(out) = L-lysyl-glycine(in)</text>
        <dbReference type="Rhea" id="RHEA:79407"/>
        <dbReference type="ChEBI" id="CHEBI:191202"/>
    </reaction>
</comment>
<evidence type="ECO:0000256" key="21">
    <source>
        <dbReference type="ARBA" id="ARBA00044985"/>
    </source>
</evidence>
<feature type="transmembrane region" description="Helical" evidence="26">
    <location>
        <begin position="107"/>
        <end position="126"/>
    </location>
</feature>
<dbReference type="Gene3D" id="1.20.1250.20">
    <property type="entry name" value="MFS general substrate transporter like domains"/>
    <property type="match status" value="1"/>
</dbReference>
<feature type="transmembrane region" description="Helical" evidence="26">
    <location>
        <begin position="132"/>
        <end position="150"/>
    </location>
</feature>
<comment type="catalytic activity">
    <reaction evidence="9">
        <text>L-histidyl-glycine(out) = L-histidyl-glycine(in)</text>
        <dbReference type="Rhea" id="RHEA:79395"/>
        <dbReference type="ChEBI" id="CHEBI:229957"/>
    </reaction>
</comment>
<feature type="compositionally biased region" description="Low complexity" evidence="25">
    <location>
        <begin position="462"/>
        <end position="476"/>
    </location>
</feature>
<evidence type="ECO:0000256" key="23">
    <source>
        <dbReference type="ARBA" id="ARBA00045709"/>
    </source>
</evidence>
<dbReference type="InParanoid" id="A0A0V0R892"/>
<evidence type="ECO:0000313" key="27">
    <source>
        <dbReference type="EMBL" id="KRX10717.1"/>
    </source>
</evidence>
<evidence type="ECO:0000313" key="28">
    <source>
        <dbReference type="Proteomes" id="UP000054937"/>
    </source>
</evidence>
<evidence type="ECO:0000256" key="19">
    <source>
        <dbReference type="ARBA" id="ARBA00044919"/>
    </source>
</evidence>